<accession>A0A9P0BFU4</accession>
<organism evidence="13 14">
    <name type="scientific">Brassicogethes aeneus</name>
    <name type="common">Rape pollen beetle</name>
    <name type="synonym">Meligethes aeneus</name>
    <dbReference type="NCBI Taxonomy" id="1431903"/>
    <lineage>
        <taxon>Eukaryota</taxon>
        <taxon>Metazoa</taxon>
        <taxon>Ecdysozoa</taxon>
        <taxon>Arthropoda</taxon>
        <taxon>Hexapoda</taxon>
        <taxon>Insecta</taxon>
        <taxon>Pterygota</taxon>
        <taxon>Neoptera</taxon>
        <taxon>Endopterygota</taxon>
        <taxon>Coleoptera</taxon>
        <taxon>Polyphaga</taxon>
        <taxon>Cucujiformia</taxon>
        <taxon>Nitidulidae</taxon>
        <taxon>Meligethinae</taxon>
        <taxon>Brassicogethes</taxon>
    </lineage>
</organism>
<dbReference type="Pfam" id="PF20520">
    <property type="entry name" value="Ac45-VOA1_TM"/>
    <property type="match status" value="1"/>
</dbReference>
<feature type="compositionally biased region" description="Polar residues" evidence="7">
    <location>
        <begin position="398"/>
        <end position="414"/>
    </location>
</feature>
<feature type="compositionally biased region" description="Acidic residues" evidence="7">
    <location>
        <begin position="373"/>
        <end position="390"/>
    </location>
</feature>
<evidence type="ECO:0000256" key="7">
    <source>
        <dbReference type="SAM" id="MobiDB-lite"/>
    </source>
</evidence>
<dbReference type="InterPro" id="IPR031824">
    <property type="entry name" value="RNF220_mid"/>
</dbReference>
<dbReference type="InterPro" id="IPR001841">
    <property type="entry name" value="Znf_RING"/>
</dbReference>
<feature type="compositionally biased region" description="Low complexity" evidence="7">
    <location>
        <begin position="149"/>
        <end position="164"/>
    </location>
</feature>
<dbReference type="OrthoDB" id="6270329at2759"/>
<keyword evidence="3" id="KW-0479">Metal-binding</keyword>
<dbReference type="InterPro" id="IPR046755">
    <property type="entry name" value="VAS1_LD"/>
</dbReference>
<dbReference type="Pfam" id="PF05827">
    <property type="entry name" value="VAS1_LD"/>
    <property type="match status" value="1"/>
</dbReference>
<dbReference type="Gene3D" id="3.30.40.10">
    <property type="entry name" value="Zinc/RING finger domain, C3HC4 (zinc finger)"/>
    <property type="match status" value="1"/>
</dbReference>
<evidence type="ECO:0000256" key="8">
    <source>
        <dbReference type="SAM" id="Phobius"/>
    </source>
</evidence>
<evidence type="ECO:0000259" key="9">
    <source>
        <dbReference type="Pfam" id="PF05827"/>
    </source>
</evidence>
<feature type="domain" description="RING-type" evidence="10">
    <location>
        <begin position="532"/>
        <end position="562"/>
    </location>
</feature>
<dbReference type="EMBL" id="OV121139">
    <property type="protein sequence ID" value="CAH0562342.1"/>
    <property type="molecule type" value="Genomic_DNA"/>
</dbReference>
<evidence type="ECO:0000256" key="3">
    <source>
        <dbReference type="ARBA" id="ARBA00022771"/>
    </source>
</evidence>
<feature type="domain" description="E3 ubiquitin-protein ligase RNF220 middle" evidence="11">
    <location>
        <begin position="256"/>
        <end position="460"/>
    </location>
</feature>
<dbReference type="AlphaFoldDB" id="A0A9P0BFU4"/>
<dbReference type="GO" id="GO:0016567">
    <property type="term" value="P:protein ubiquitination"/>
    <property type="evidence" value="ECO:0007669"/>
    <property type="project" value="TreeGrafter"/>
</dbReference>
<dbReference type="InterPro" id="IPR013083">
    <property type="entry name" value="Znf_RING/FYVE/PHD"/>
</dbReference>
<evidence type="ECO:0000256" key="5">
    <source>
        <dbReference type="ARBA" id="ARBA00022989"/>
    </source>
</evidence>
<keyword evidence="3" id="KW-0863">Zinc-finger</keyword>
<feature type="domain" description="V-type proton ATPase subunit S1/VOA1 transmembrane" evidence="12">
    <location>
        <begin position="921"/>
        <end position="959"/>
    </location>
</feature>
<feature type="region of interest" description="Disordered" evidence="7">
    <location>
        <begin position="290"/>
        <end position="317"/>
    </location>
</feature>
<feature type="region of interest" description="Disordered" evidence="7">
    <location>
        <begin position="370"/>
        <end position="444"/>
    </location>
</feature>
<dbReference type="InterPro" id="IPR046756">
    <property type="entry name" value="VAS1/VOA1_TM"/>
</dbReference>
<name>A0A9P0BFU4_BRAAE</name>
<evidence type="ECO:0000259" key="10">
    <source>
        <dbReference type="Pfam" id="PF13923"/>
    </source>
</evidence>
<dbReference type="PANTHER" id="PTHR13459">
    <property type="entry name" value="E3 UBIQUITIN-PROTEIN LIGASE RNF220 ISOFORM X1"/>
    <property type="match status" value="1"/>
</dbReference>
<evidence type="ECO:0000313" key="13">
    <source>
        <dbReference type="EMBL" id="CAH0562342.1"/>
    </source>
</evidence>
<dbReference type="SUPFAM" id="SSF57850">
    <property type="entry name" value="RING/U-box"/>
    <property type="match status" value="1"/>
</dbReference>
<dbReference type="InterPro" id="IPR052443">
    <property type="entry name" value="E3_ubiq-ligase_RNF220-like"/>
</dbReference>
<evidence type="ECO:0000313" key="14">
    <source>
        <dbReference type="Proteomes" id="UP001154078"/>
    </source>
</evidence>
<dbReference type="Pfam" id="PF13923">
    <property type="entry name" value="zf-C3HC4_2"/>
    <property type="match status" value="1"/>
</dbReference>
<evidence type="ECO:0000259" key="11">
    <source>
        <dbReference type="Pfam" id="PF15926"/>
    </source>
</evidence>
<sequence>MDNSAYVPSSGHLNSPALVVFSQAAGGLQDALRIQRPFNPQFAMSEASKELHRPFTASSFGLRHMEAYSGIPAHILNHLQPQFLHPGLSLGSGAFRPLADLKSFPSPSAFTSPKCLKIETNSDVHSSHSHGIFSPSEERILGPSPRTDSCSPASASMSPQPQTAVKEESLDAQMSEDGEHGGPATDTDSPGIQDDHRGFRRFHEDSRNFLIGPLFGGGFNNSGYTFSVPGLPPAAHALAKSSFLFDHDLVMSKKKRDPSSCPVCGLTISPGDLETHFMHELERLYKLSGTGVASTRKRRPEPGRPPALPGDSGPEGRWETFQRIKTNRQGRLRLKIRKRKGDENCVICTGRPHRTQEELNLHVEQCTRKMQQDEDETVDVEGDSELEEWSEVQRRRTSSLVSGPTGTPSSTGRNTEIDNEADDVIVDGDDPEESSFGPSQYTENDVVVKEVKDKDQAQSQSQVATVNSSGDVEVKVETGGQQCDSNVSTSDAGSSSRIQLIEELRNRIRQLEGEAGTETTATSTDAASDDYKCLICLEHYKKPVISTVCWHVHCEECWLHTLLPLVFMKMRVFTSSFVFLTVLSAFLNVQCTEFVPVYSWGNFKSQEKVPALPKISQDSFKDSLLEELKNDLYLVVFAEQTLSPEDFVQKNSDGEIAFPKLSALKQTSTVEYKPAVQNPIKAFKHLNKDVEEISIDSLKTKFNIPKTNILIVDLNDAGDDEPRFDLLNRHDELINKIYNQIKAEYSNVMAIYTAHHTSWVSSEDEDSSRHRRDVANATEDPIVELKDGYLYSTNATVNYVNSTLTWTSTVNETGDVKTFTVTGTATEGAVTLIFEITPMGYMELVKATLRNVKTSKDEVVNGISYIHAPVGFSYHCANQTFRTKGVSMSILDFQIQLFMNMTGNSTDKDTFRFGDAYDCVGFTSAPIWSGLFVTFILLFIMTLGLTMMMDIKTMDRFDDAKGKTITINAEG</sequence>
<evidence type="ECO:0000256" key="6">
    <source>
        <dbReference type="ARBA" id="ARBA00023136"/>
    </source>
</evidence>
<dbReference type="GO" id="GO:0016020">
    <property type="term" value="C:membrane"/>
    <property type="evidence" value="ECO:0007669"/>
    <property type="project" value="UniProtKB-SubCell"/>
</dbReference>
<feature type="domain" description="V-type proton ATPase subunit S1 luminal" evidence="9">
    <location>
        <begin position="827"/>
        <end position="898"/>
    </location>
</feature>
<dbReference type="GO" id="GO:0061630">
    <property type="term" value="F:ubiquitin protein ligase activity"/>
    <property type="evidence" value="ECO:0007669"/>
    <property type="project" value="TreeGrafter"/>
</dbReference>
<keyword evidence="5 8" id="KW-1133">Transmembrane helix</keyword>
<keyword evidence="2 8" id="KW-0812">Transmembrane</keyword>
<reference evidence="13" key="1">
    <citation type="submission" date="2021-12" db="EMBL/GenBank/DDBJ databases">
        <authorList>
            <person name="King R."/>
        </authorList>
    </citation>
    <scope>NUCLEOTIDE SEQUENCE</scope>
</reference>
<evidence type="ECO:0000256" key="1">
    <source>
        <dbReference type="ARBA" id="ARBA00004167"/>
    </source>
</evidence>
<proteinExistence type="predicted"/>
<dbReference type="Gene3D" id="2.40.160.110">
    <property type="match status" value="1"/>
</dbReference>
<comment type="subcellular location">
    <subcellularLocation>
        <location evidence="1">Membrane</location>
        <topology evidence="1">Single-pass membrane protein</topology>
    </subcellularLocation>
</comment>
<feature type="transmembrane region" description="Helical" evidence="8">
    <location>
        <begin position="927"/>
        <end position="947"/>
    </location>
</feature>
<protein>
    <submittedName>
        <fullName evidence="13">Uncharacterized protein</fullName>
    </submittedName>
</protein>
<feature type="region of interest" description="Disordered" evidence="7">
    <location>
        <begin position="452"/>
        <end position="471"/>
    </location>
</feature>
<evidence type="ECO:0000256" key="4">
    <source>
        <dbReference type="ARBA" id="ARBA00022833"/>
    </source>
</evidence>
<gene>
    <name evidence="13" type="ORF">MELIAE_LOCUS11478</name>
</gene>
<keyword evidence="6 8" id="KW-0472">Membrane</keyword>
<feature type="region of interest" description="Disordered" evidence="7">
    <location>
        <begin position="124"/>
        <end position="196"/>
    </location>
</feature>
<evidence type="ECO:0000259" key="12">
    <source>
        <dbReference type="Pfam" id="PF20520"/>
    </source>
</evidence>
<dbReference type="Pfam" id="PF15926">
    <property type="entry name" value="RNF220"/>
    <property type="match status" value="1"/>
</dbReference>
<feature type="compositionally biased region" description="Acidic residues" evidence="7">
    <location>
        <begin position="417"/>
        <end position="433"/>
    </location>
</feature>
<dbReference type="Proteomes" id="UP001154078">
    <property type="component" value="Chromosome 8"/>
</dbReference>
<feature type="compositionally biased region" description="Polar residues" evidence="7">
    <location>
        <begin position="457"/>
        <end position="470"/>
    </location>
</feature>
<dbReference type="PANTHER" id="PTHR13459:SF1">
    <property type="entry name" value="E3 UBIQUITIN-PROTEIN LIGASE RNF220 ISOFORM X1"/>
    <property type="match status" value="1"/>
</dbReference>
<keyword evidence="4" id="KW-0862">Zinc</keyword>
<evidence type="ECO:0000256" key="2">
    <source>
        <dbReference type="ARBA" id="ARBA00022692"/>
    </source>
</evidence>
<keyword evidence="14" id="KW-1185">Reference proteome</keyword>